<organism evidence="2 3">
    <name type="scientific">Microbacterium panaciterrae</name>
    <dbReference type="NCBI Taxonomy" id="985759"/>
    <lineage>
        <taxon>Bacteria</taxon>
        <taxon>Bacillati</taxon>
        <taxon>Actinomycetota</taxon>
        <taxon>Actinomycetes</taxon>
        <taxon>Micrococcales</taxon>
        <taxon>Microbacteriaceae</taxon>
        <taxon>Microbacterium</taxon>
    </lineage>
</organism>
<dbReference type="Gene3D" id="3.30.950.30">
    <property type="entry name" value="Schlafen, AAA domain"/>
    <property type="match status" value="1"/>
</dbReference>
<name>A0ABP8PVU8_9MICO</name>
<dbReference type="Pfam" id="PF04326">
    <property type="entry name" value="SLFN_AlbA_2"/>
    <property type="match status" value="1"/>
</dbReference>
<gene>
    <name evidence="2" type="ORF">GCM10023171_36910</name>
</gene>
<dbReference type="EMBL" id="BAABGP010000028">
    <property type="protein sequence ID" value="GAA4492023.1"/>
    <property type="molecule type" value="Genomic_DNA"/>
</dbReference>
<evidence type="ECO:0000313" key="3">
    <source>
        <dbReference type="Proteomes" id="UP001500731"/>
    </source>
</evidence>
<keyword evidence="3" id="KW-1185">Reference proteome</keyword>
<sequence>MLRRMLHTPLHRLLGENPGPITDQMINDAVAQGIPEGDQLDWKRGLPPEKDFRDSHVKDIAAFANADGGIMVFGVTDTGAKASGRHDAGELTEGYERTIRQVCMAAITPPVFGVEAIAIPSATGGPRAVALVIPASTDGPHLIFRDDRFGAPLRTGADTIWMKEPQIESAYRARFDGARRNERALQQIYEDMTAAVNPTAAAVLVGAARPRRPLHHVGRRDTATPIVDRATLLARWWLSGLDKYGPLEHVEIYHERPALGGLYMPARAGGDAREAHAVVYDDGSVGLAWRAGGHPHEKTNEPYAAHAIPTLAVEAFAASLLALVHAVAEDAHSGDYEVVLGVEVAGSTGRTPEFHIRNAAPPSGVHRPLHPRFRPVRIIADPATNDHDFIQAPIDLATLALNQVGIKQPTILDRSLPPRRRYS</sequence>
<accession>A0ABP8PVU8</accession>
<reference evidence="3" key="1">
    <citation type="journal article" date="2019" name="Int. J. Syst. Evol. Microbiol.">
        <title>The Global Catalogue of Microorganisms (GCM) 10K type strain sequencing project: providing services to taxonomists for standard genome sequencing and annotation.</title>
        <authorList>
            <consortium name="The Broad Institute Genomics Platform"/>
            <consortium name="The Broad Institute Genome Sequencing Center for Infectious Disease"/>
            <person name="Wu L."/>
            <person name="Ma J."/>
        </authorList>
    </citation>
    <scope>NUCLEOTIDE SEQUENCE [LARGE SCALE GENOMIC DNA]</scope>
    <source>
        <strain evidence="3">JCM 17839</strain>
    </source>
</reference>
<proteinExistence type="predicted"/>
<dbReference type="InterPro" id="IPR038461">
    <property type="entry name" value="Schlafen_AlbA_2_dom_sf"/>
</dbReference>
<comment type="caution">
    <text evidence="2">The sequence shown here is derived from an EMBL/GenBank/DDBJ whole genome shotgun (WGS) entry which is preliminary data.</text>
</comment>
<dbReference type="InterPro" id="IPR007421">
    <property type="entry name" value="Schlafen_AlbA_2_dom"/>
</dbReference>
<evidence type="ECO:0000313" key="2">
    <source>
        <dbReference type="EMBL" id="GAA4492023.1"/>
    </source>
</evidence>
<evidence type="ECO:0000259" key="1">
    <source>
        <dbReference type="Pfam" id="PF04326"/>
    </source>
</evidence>
<feature type="domain" description="Schlafen AlbA-2" evidence="1">
    <location>
        <begin position="36"/>
        <end position="143"/>
    </location>
</feature>
<protein>
    <recommendedName>
        <fullName evidence="1">Schlafen AlbA-2 domain-containing protein</fullName>
    </recommendedName>
</protein>
<dbReference type="Proteomes" id="UP001500731">
    <property type="component" value="Unassembled WGS sequence"/>
</dbReference>